<comment type="caution">
    <text evidence="1">The sequence shown here is derived from an EMBL/GenBank/DDBJ whole genome shotgun (WGS) entry which is preliminary data.</text>
</comment>
<dbReference type="AlphaFoldDB" id="A0A8J3IV52"/>
<organism evidence="1 3">
    <name type="scientific">Reticulibacter mediterranei</name>
    <dbReference type="NCBI Taxonomy" id="2778369"/>
    <lineage>
        <taxon>Bacteria</taxon>
        <taxon>Bacillati</taxon>
        <taxon>Chloroflexota</taxon>
        <taxon>Ktedonobacteria</taxon>
        <taxon>Ktedonobacterales</taxon>
        <taxon>Reticulibacteraceae</taxon>
        <taxon>Reticulibacter</taxon>
    </lineage>
</organism>
<name>A0A8J3IV52_9CHLR</name>
<keyword evidence="3" id="KW-1185">Reference proteome</keyword>
<evidence type="ECO:0000313" key="1">
    <source>
        <dbReference type="EMBL" id="GHO97410.1"/>
    </source>
</evidence>
<proteinExistence type="predicted"/>
<gene>
    <name evidence="1" type="ORF">KSF_074580</name>
    <name evidence="2" type="ORF">KSF_112830</name>
</gene>
<dbReference type="EMBL" id="BNJK01000004">
    <property type="protein sequence ID" value="GHP01236.1"/>
    <property type="molecule type" value="Genomic_DNA"/>
</dbReference>
<sequence>MYYLIRIKEHLDATWQSWFDDLSIQHEETGTTLLSGNIPDQPALYGIMLKLSQIGVTLLSVEAEELHIPAKDGVSQSFAAQSNEERKEQQ</sequence>
<dbReference type="EMBL" id="BNJK01000001">
    <property type="protein sequence ID" value="GHO97410.1"/>
    <property type="molecule type" value="Genomic_DNA"/>
</dbReference>
<reference evidence="1" key="1">
    <citation type="submission" date="2020-10" db="EMBL/GenBank/DDBJ databases">
        <title>Taxonomic study of unclassified bacteria belonging to the class Ktedonobacteria.</title>
        <authorList>
            <person name="Yabe S."/>
            <person name="Wang C.M."/>
            <person name="Zheng Y."/>
            <person name="Sakai Y."/>
            <person name="Cavaletti L."/>
            <person name="Monciardini P."/>
            <person name="Donadio S."/>
        </authorList>
    </citation>
    <scope>NUCLEOTIDE SEQUENCE</scope>
    <source>
        <strain evidence="1">ID150040</strain>
    </source>
</reference>
<evidence type="ECO:0000313" key="3">
    <source>
        <dbReference type="Proteomes" id="UP000597444"/>
    </source>
</evidence>
<protein>
    <submittedName>
        <fullName evidence="1">Uncharacterized protein</fullName>
    </submittedName>
</protein>
<accession>A0A8J3IV52</accession>
<evidence type="ECO:0000313" key="2">
    <source>
        <dbReference type="EMBL" id="GHP01236.1"/>
    </source>
</evidence>
<dbReference type="Proteomes" id="UP000597444">
    <property type="component" value="Unassembled WGS sequence"/>
</dbReference>